<dbReference type="Proteomes" id="UP000221653">
    <property type="component" value="Unassembled WGS sequence"/>
</dbReference>
<dbReference type="STRING" id="1724.GCA_001044175_01828"/>
<evidence type="ECO:0000313" key="1">
    <source>
        <dbReference type="EMBL" id="PFG27017.1"/>
    </source>
</evidence>
<gene>
    <name evidence="1" type="ORF">ATK06_0059</name>
</gene>
<dbReference type="Pfam" id="PF21997">
    <property type="entry name" value="DUF6928"/>
    <property type="match status" value="1"/>
</dbReference>
<evidence type="ECO:0000313" key="2">
    <source>
        <dbReference type="Proteomes" id="UP000221653"/>
    </source>
</evidence>
<name>A0A2A9DJU1_9CORY</name>
<dbReference type="AlphaFoldDB" id="A0A2A9DJU1"/>
<sequence>MTMFGFPPQAGTEHKATVTIWFINTDDPAAILSQEPDSDRGFGRKYLAQLQPGWPVTPIGDFPMNRSTPAGDGEFYIAAYPHITVMQTVLEGVEKITHIDQRIIGSLPHTELVAISRNPETGLGGFVRIVDGEVERAFSATREHIYKDIGLPQPFEAEFWAGEDGTETTGIQLPFHPIHMASAAEDYWLGLEISPDGIDVNISAFAVDGRPAPKLAAPETTTPLGELVQHSAAALGLSEGGNYDDYEVHDRTPSSGDEFARLAEASAAAMKRVRRGVVRRAKSAAQAIGERIRHADRP</sequence>
<dbReference type="RefSeq" id="WP_098388637.1">
    <property type="nucleotide sequence ID" value="NZ_LS483464.1"/>
</dbReference>
<reference evidence="1 2" key="1">
    <citation type="submission" date="2017-10" db="EMBL/GenBank/DDBJ databases">
        <title>Sequencing the genomes of 1000 actinobacteria strains.</title>
        <authorList>
            <person name="Klenk H.-P."/>
        </authorList>
    </citation>
    <scope>NUCLEOTIDE SEQUENCE [LARGE SCALE GENOMIC DNA]</scope>
    <source>
        <strain evidence="1 2">DSM 20688</strain>
    </source>
</reference>
<accession>A0A2A9DJU1</accession>
<dbReference type="EMBL" id="PDJF01000001">
    <property type="protein sequence ID" value="PFG27017.1"/>
    <property type="molecule type" value="Genomic_DNA"/>
</dbReference>
<proteinExistence type="predicted"/>
<organism evidence="1 2">
    <name type="scientific">Corynebacterium renale</name>
    <dbReference type="NCBI Taxonomy" id="1724"/>
    <lineage>
        <taxon>Bacteria</taxon>
        <taxon>Bacillati</taxon>
        <taxon>Actinomycetota</taxon>
        <taxon>Actinomycetes</taxon>
        <taxon>Mycobacteriales</taxon>
        <taxon>Corynebacteriaceae</taxon>
        <taxon>Corynebacterium</taxon>
    </lineage>
</organism>
<dbReference type="InterPro" id="IPR053847">
    <property type="entry name" value="DUF6928"/>
</dbReference>
<comment type="caution">
    <text evidence="1">The sequence shown here is derived from an EMBL/GenBank/DDBJ whole genome shotgun (WGS) entry which is preliminary data.</text>
</comment>
<dbReference type="OrthoDB" id="4772769at2"/>
<protein>
    <submittedName>
        <fullName evidence="1">Uncharacterized protein</fullName>
    </submittedName>
</protein>
<keyword evidence="2" id="KW-1185">Reference proteome</keyword>